<protein>
    <submittedName>
        <fullName evidence="2">Uncharacterized protein</fullName>
    </submittedName>
</protein>
<keyword evidence="1" id="KW-0812">Transmembrane</keyword>
<keyword evidence="3" id="KW-1185">Reference proteome</keyword>
<organism evidence="2 3">
    <name type="scientific">Lactuca virosa</name>
    <dbReference type="NCBI Taxonomy" id="75947"/>
    <lineage>
        <taxon>Eukaryota</taxon>
        <taxon>Viridiplantae</taxon>
        <taxon>Streptophyta</taxon>
        <taxon>Embryophyta</taxon>
        <taxon>Tracheophyta</taxon>
        <taxon>Spermatophyta</taxon>
        <taxon>Magnoliopsida</taxon>
        <taxon>eudicotyledons</taxon>
        <taxon>Gunneridae</taxon>
        <taxon>Pentapetalae</taxon>
        <taxon>asterids</taxon>
        <taxon>campanulids</taxon>
        <taxon>Asterales</taxon>
        <taxon>Asteraceae</taxon>
        <taxon>Cichorioideae</taxon>
        <taxon>Cichorieae</taxon>
        <taxon>Lactucinae</taxon>
        <taxon>Lactuca</taxon>
    </lineage>
</organism>
<keyword evidence="1" id="KW-1133">Transmembrane helix</keyword>
<dbReference type="AlphaFoldDB" id="A0AAU9MQM4"/>
<comment type="caution">
    <text evidence="2">The sequence shown here is derived from an EMBL/GenBank/DDBJ whole genome shotgun (WGS) entry which is preliminary data.</text>
</comment>
<keyword evidence="1" id="KW-0472">Membrane</keyword>
<dbReference type="Proteomes" id="UP001157418">
    <property type="component" value="Unassembled WGS sequence"/>
</dbReference>
<proteinExistence type="predicted"/>
<sequence>MYTAQRNVHGHQLTVEQISNTRLTWLFAISLSVSLLFALVLDKHFPETNSLPLHPSLYISIFNERSIIAFNVDVIDLSKWCNFEFGFLIITRLIEIMEARSKD</sequence>
<feature type="transmembrane region" description="Helical" evidence="1">
    <location>
        <begin position="23"/>
        <end position="41"/>
    </location>
</feature>
<gene>
    <name evidence="2" type="ORF">LVIROSA_LOCUS13588</name>
</gene>
<evidence type="ECO:0000313" key="2">
    <source>
        <dbReference type="EMBL" id="CAH1426514.1"/>
    </source>
</evidence>
<name>A0AAU9MQM4_9ASTR</name>
<accession>A0AAU9MQM4</accession>
<evidence type="ECO:0000256" key="1">
    <source>
        <dbReference type="SAM" id="Phobius"/>
    </source>
</evidence>
<reference evidence="2 3" key="1">
    <citation type="submission" date="2022-01" db="EMBL/GenBank/DDBJ databases">
        <authorList>
            <person name="Xiong W."/>
            <person name="Schranz E."/>
        </authorList>
    </citation>
    <scope>NUCLEOTIDE SEQUENCE [LARGE SCALE GENOMIC DNA]</scope>
</reference>
<evidence type="ECO:0000313" key="3">
    <source>
        <dbReference type="Proteomes" id="UP001157418"/>
    </source>
</evidence>
<dbReference type="EMBL" id="CAKMRJ010002223">
    <property type="protein sequence ID" value="CAH1426514.1"/>
    <property type="molecule type" value="Genomic_DNA"/>
</dbReference>